<dbReference type="GO" id="GO:0005765">
    <property type="term" value="C:lysosomal membrane"/>
    <property type="evidence" value="ECO:0007669"/>
    <property type="project" value="UniProtKB-SubCell"/>
</dbReference>
<dbReference type="AlphaFoldDB" id="A0A7R8W8N8"/>
<evidence type="ECO:0000256" key="7">
    <source>
        <dbReference type="ARBA" id="ARBA00022859"/>
    </source>
</evidence>
<dbReference type="SUPFAM" id="SSF57850">
    <property type="entry name" value="RING/U-box"/>
    <property type="match status" value="1"/>
</dbReference>
<evidence type="ECO:0000313" key="10">
    <source>
        <dbReference type="EMBL" id="CAD7226988.1"/>
    </source>
</evidence>
<evidence type="ECO:0000256" key="8">
    <source>
        <dbReference type="SAM" id="MobiDB-lite"/>
    </source>
</evidence>
<evidence type="ECO:0000256" key="4">
    <source>
        <dbReference type="ARBA" id="ARBA00022723"/>
    </source>
</evidence>
<dbReference type="PANTHER" id="PTHR45981">
    <property type="entry name" value="LD02310P"/>
    <property type="match status" value="1"/>
</dbReference>
<comment type="subcellular location">
    <subcellularLocation>
        <location evidence="1">Endomembrane system</location>
        <topology evidence="1">Multi-pass membrane protein</topology>
    </subcellularLocation>
    <subcellularLocation>
        <location evidence="2">Endosome</location>
    </subcellularLocation>
    <subcellularLocation>
        <location evidence="3">Lysosome membrane</location>
    </subcellularLocation>
</comment>
<feature type="compositionally biased region" description="Basic and acidic residues" evidence="8">
    <location>
        <begin position="228"/>
        <end position="240"/>
    </location>
</feature>
<keyword evidence="9" id="KW-0472">Membrane</keyword>
<reference evidence="10" key="1">
    <citation type="submission" date="2020-11" db="EMBL/GenBank/DDBJ databases">
        <authorList>
            <person name="Tran Van P."/>
        </authorList>
    </citation>
    <scope>NUCLEOTIDE SEQUENCE</scope>
</reference>
<evidence type="ECO:0000256" key="2">
    <source>
        <dbReference type="ARBA" id="ARBA00004177"/>
    </source>
</evidence>
<dbReference type="InterPro" id="IPR011016">
    <property type="entry name" value="Znf_RING-CH"/>
</dbReference>
<organism evidence="10">
    <name type="scientific">Cyprideis torosa</name>
    <dbReference type="NCBI Taxonomy" id="163714"/>
    <lineage>
        <taxon>Eukaryota</taxon>
        <taxon>Metazoa</taxon>
        <taxon>Ecdysozoa</taxon>
        <taxon>Arthropoda</taxon>
        <taxon>Crustacea</taxon>
        <taxon>Oligostraca</taxon>
        <taxon>Ostracoda</taxon>
        <taxon>Podocopa</taxon>
        <taxon>Podocopida</taxon>
        <taxon>Cytherocopina</taxon>
        <taxon>Cytheroidea</taxon>
        <taxon>Cytherideidae</taxon>
        <taxon>Cyprideis</taxon>
    </lineage>
</organism>
<feature type="transmembrane region" description="Helical" evidence="9">
    <location>
        <begin position="173"/>
        <end position="191"/>
    </location>
</feature>
<dbReference type="GO" id="GO:0005768">
    <property type="term" value="C:endosome"/>
    <property type="evidence" value="ECO:0007669"/>
    <property type="project" value="UniProtKB-SubCell"/>
</dbReference>
<proteinExistence type="predicted"/>
<dbReference type="SMART" id="SM00744">
    <property type="entry name" value="RINGv"/>
    <property type="match status" value="1"/>
</dbReference>
<dbReference type="PROSITE" id="PS51292">
    <property type="entry name" value="ZF_RING_CH"/>
    <property type="match status" value="1"/>
</dbReference>
<dbReference type="EMBL" id="OB660996">
    <property type="protein sequence ID" value="CAD7226988.1"/>
    <property type="molecule type" value="Genomic_DNA"/>
</dbReference>
<protein>
    <submittedName>
        <fullName evidence="10">Uncharacterized protein</fullName>
    </submittedName>
</protein>
<keyword evidence="9" id="KW-0812">Transmembrane</keyword>
<keyword evidence="6" id="KW-0862">Zinc</keyword>
<dbReference type="GO" id="GO:0002376">
    <property type="term" value="P:immune system process"/>
    <property type="evidence" value="ECO:0007669"/>
    <property type="project" value="UniProtKB-KW"/>
</dbReference>
<sequence length="375" mass="42251">MPSEVMCSPVSCDPLFSSPLASEKRIPPPLPLNVAGTPSTEHRKCSPGSVSSGVDICRICHCEDSRSTLISPCYCSGSLRYVHQDCLQQWIKSADIKNCELCKFTFLMQTKTKPFFQWQTLDLSSLERRKILCAVAFHLIAISCVIWSLYVLMQRTLAQISTDALQWSFWTKLVVLAIGFTGGFVFMYVQCKMYIHLCRRWRAYNRVIYVQHVPEKSLPSDHAQTESCNRDRDGERRRSSDSSVARGGDCESPPPWMMIGRLKGESVGPHWEPPSTVIRTEETVDESRPMLSPPQTEEGLERLCTVNSDVNVCISLDKTEDGTKEASLLLPCPLQLKGGNKTGQSKLSALPRVTAVWDRSERLERVNRNSLLFPE</sequence>
<keyword evidence="7" id="KW-0391">Immunity</keyword>
<feature type="region of interest" description="Disordered" evidence="8">
    <location>
        <begin position="219"/>
        <end position="255"/>
    </location>
</feature>
<keyword evidence="4" id="KW-0479">Metal-binding</keyword>
<evidence type="ECO:0000256" key="1">
    <source>
        <dbReference type="ARBA" id="ARBA00004127"/>
    </source>
</evidence>
<evidence type="ECO:0000256" key="9">
    <source>
        <dbReference type="SAM" id="Phobius"/>
    </source>
</evidence>
<name>A0A7R8W8N8_9CRUS</name>
<feature type="transmembrane region" description="Helical" evidence="9">
    <location>
        <begin position="131"/>
        <end position="153"/>
    </location>
</feature>
<accession>A0A7R8W8N8</accession>
<evidence type="ECO:0000256" key="5">
    <source>
        <dbReference type="ARBA" id="ARBA00022771"/>
    </source>
</evidence>
<dbReference type="GO" id="GO:0008270">
    <property type="term" value="F:zinc ion binding"/>
    <property type="evidence" value="ECO:0007669"/>
    <property type="project" value="UniProtKB-KW"/>
</dbReference>
<evidence type="ECO:0000256" key="3">
    <source>
        <dbReference type="ARBA" id="ARBA00004656"/>
    </source>
</evidence>
<dbReference type="InterPro" id="IPR013083">
    <property type="entry name" value="Znf_RING/FYVE/PHD"/>
</dbReference>
<keyword evidence="5" id="KW-0863">Zinc-finger</keyword>
<keyword evidence="9" id="KW-1133">Transmembrane helix</keyword>
<evidence type="ECO:0000256" key="6">
    <source>
        <dbReference type="ARBA" id="ARBA00022833"/>
    </source>
</evidence>
<gene>
    <name evidence="10" type="ORF">CTOB1V02_LOCUS4899</name>
</gene>
<dbReference type="Pfam" id="PF12906">
    <property type="entry name" value="RINGv"/>
    <property type="match status" value="1"/>
</dbReference>
<dbReference type="Gene3D" id="3.30.40.10">
    <property type="entry name" value="Zinc/RING finger domain, C3HC4 (zinc finger)"/>
    <property type="match status" value="1"/>
</dbReference>
<dbReference type="OrthoDB" id="264354at2759"/>